<dbReference type="Gene3D" id="3.40.1090.10">
    <property type="entry name" value="Cytosolic phospholipase A2 catalytic domain"/>
    <property type="match status" value="1"/>
</dbReference>
<dbReference type="PROSITE" id="PS51635">
    <property type="entry name" value="PNPLA"/>
    <property type="match status" value="1"/>
</dbReference>
<dbReference type="SUPFAM" id="SSF52151">
    <property type="entry name" value="FabD/lysophospholipase-like"/>
    <property type="match status" value="1"/>
</dbReference>
<name>K2GRP7_9RHOB</name>
<dbReference type="GO" id="GO:0016042">
    <property type="term" value="P:lipid catabolic process"/>
    <property type="evidence" value="ECO:0007669"/>
    <property type="project" value="UniProtKB-UniRule"/>
</dbReference>
<feature type="active site" description="Nucleophile" evidence="2">
    <location>
        <position position="128"/>
    </location>
</feature>
<keyword evidence="1 2" id="KW-0443">Lipid metabolism</keyword>
<evidence type="ECO:0000313" key="6">
    <source>
        <dbReference type="Proteomes" id="UP000006765"/>
    </source>
</evidence>
<dbReference type="Pfam" id="PF01734">
    <property type="entry name" value="Patatin"/>
    <property type="match status" value="1"/>
</dbReference>
<evidence type="ECO:0000256" key="1">
    <source>
        <dbReference type="ARBA" id="ARBA00023098"/>
    </source>
</evidence>
<proteinExistence type="predicted"/>
<sequence length="407" mass="42190">MAARPFRGRAIRAPMAAICAALLLGACDLTRPPSRQCVLPGAALAQAGLASSGRDAGGATLAADPGPMVLDALRDRAAEAPARQPITFQVLSLSAGGQYGALGAGFLRGWAENPVNPRPDFDLVTGVSAGAFLAPAVFAGQGRDGALDIYDGLSEAEVFRRRPLPALLSAPSLSSVEPLEGLLRQQLDAQTIAAIAARHRDGARLLISAVNLDTTRQTVFDLGAIAASGLPLEHRRDCMAEAMLASGAIPGLFPPRAIDGALFADGGLREQVFLAAIEESRRRVAAETGREIRVEAVVVVNGALRPPVGPVADRLPDYIGRSVAILADEVLRDSIAETVAFAAARPDWTLRGIVSQATLERCGGAVPVGTFDPCVTSALFAEGRARGRAVPLDLLSAGELRALADAL</sequence>
<dbReference type="InterPro" id="IPR002641">
    <property type="entry name" value="PNPLA_dom"/>
</dbReference>
<evidence type="ECO:0000313" key="5">
    <source>
        <dbReference type="EMBL" id="EKE45296.1"/>
    </source>
</evidence>
<feature type="short sequence motif" description="GXSXG" evidence="2">
    <location>
        <begin position="126"/>
        <end position="130"/>
    </location>
</feature>
<dbReference type="eggNOG" id="COG1752">
    <property type="taxonomic scope" value="Bacteria"/>
</dbReference>
<feature type="chain" id="PRO_5003857973" evidence="3">
    <location>
        <begin position="27"/>
        <end position="407"/>
    </location>
</feature>
<evidence type="ECO:0000256" key="2">
    <source>
        <dbReference type="PROSITE-ProRule" id="PRU01161"/>
    </source>
</evidence>
<keyword evidence="2" id="KW-0442">Lipid degradation</keyword>
<feature type="active site" description="Proton acceptor" evidence="2">
    <location>
        <position position="265"/>
    </location>
</feature>
<accession>K2GRP7</accession>
<feature type="signal peptide" evidence="3">
    <location>
        <begin position="1"/>
        <end position="26"/>
    </location>
</feature>
<keyword evidence="2" id="KW-0378">Hydrolase</keyword>
<comment type="caution">
    <text evidence="2">Lacks conserved residue(s) required for the propagation of feature annotation.</text>
</comment>
<evidence type="ECO:0000256" key="3">
    <source>
        <dbReference type="SAM" id="SignalP"/>
    </source>
</evidence>
<dbReference type="InterPro" id="IPR016035">
    <property type="entry name" value="Acyl_Trfase/lysoPLipase"/>
</dbReference>
<keyword evidence="3" id="KW-0732">Signal</keyword>
<dbReference type="AlphaFoldDB" id="K2GRP7"/>
<dbReference type="PROSITE" id="PS51257">
    <property type="entry name" value="PROKAR_LIPOPROTEIN"/>
    <property type="match status" value="1"/>
</dbReference>
<keyword evidence="6" id="KW-1185">Reference proteome</keyword>
<reference evidence="5 6" key="1">
    <citation type="journal article" date="2012" name="J. Bacteriol.">
        <title>Draft Genome Sequence of Oceaniovalibus guishaninsula JLT2003T.</title>
        <authorList>
            <person name="Tang K."/>
            <person name="Liu K."/>
            <person name="Jiao N."/>
        </authorList>
    </citation>
    <scope>NUCLEOTIDE SEQUENCE [LARGE SCALE GENOMIC DNA]</scope>
    <source>
        <strain evidence="5 6">JLT2003</strain>
    </source>
</reference>
<feature type="domain" description="PNPLA" evidence="4">
    <location>
        <begin position="91"/>
        <end position="278"/>
    </location>
</feature>
<organism evidence="5 6">
    <name type="scientific">Oceaniovalibus guishaninsula JLT2003</name>
    <dbReference type="NCBI Taxonomy" id="1231392"/>
    <lineage>
        <taxon>Bacteria</taxon>
        <taxon>Pseudomonadati</taxon>
        <taxon>Pseudomonadota</taxon>
        <taxon>Alphaproteobacteria</taxon>
        <taxon>Rhodobacterales</taxon>
        <taxon>Roseobacteraceae</taxon>
        <taxon>Oceaniovalibus</taxon>
    </lineage>
</organism>
<dbReference type="Proteomes" id="UP000006765">
    <property type="component" value="Unassembled WGS sequence"/>
</dbReference>
<dbReference type="STRING" id="1231392.OCGS_0386"/>
<dbReference type="GO" id="GO:0016787">
    <property type="term" value="F:hydrolase activity"/>
    <property type="evidence" value="ECO:0007669"/>
    <property type="project" value="UniProtKB-UniRule"/>
</dbReference>
<protein>
    <submittedName>
        <fullName evidence="5">Patatin</fullName>
    </submittedName>
</protein>
<evidence type="ECO:0000259" key="4">
    <source>
        <dbReference type="PROSITE" id="PS51635"/>
    </source>
</evidence>
<comment type="caution">
    <text evidence="5">The sequence shown here is derived from an EMBL/GenBank/DDBJ whole genome shotgun (WGS) entry which is preliminary data.</text>
</comment>
<dbReference type="EMBL" id="AMGO01000007">
    <property type="protein sequence ID" value="EKE45296.1"/>
    <property type="molecule type" value="Genomic_DNA"/>
</dbReference>
<gene>
    <name evidence="5" type="ORF">OCGS_0386</name>
</gene>
<feature type="short sequence motif" description="DGA/G" evidence="2">
    <location>
        <begin position="265"/>
        <end position="267"/>
    </location>
</feature>